<dbReference type="GO" id="GO:0003677">
    <property type="term" value="F:DNA binding"/>
    <property type="evidence" value="ECO:0007669"/>
    <property type="project" value="InterPro"/>
</dbReference>
<proteinExistence type="predicted"/>
<organism evidence="1 2">
    <name type="scientific">Nocardia farcinica</name>
    <dbReference type="NCBI Taxonomy" id="37329"/>
    <lineage>
        <taxon>Bacteria</taxon>
        <taxon>Bacillati</taxon>
        <taxon>Actinomycetota</taxon>
        <taxon>Actinomycetes</taxon>
        <taxon>Mycobacteriales</taxon>
        <taxon>Nocardiaceae</taxon>
        <taxon>Nocardia</taxon>
    </lineage>
</organism>
<protein>
    <submittedName>
        <fullName evidence="1">Uncharacterized BCR, YbaB family COG0718</fullName>
    </submittedName>
</protein>
<dbReference type="SUPFAM" id="SSF82607">
    <property type="entry name" value="YbaB-like"/>
    <property type="match status" value="1"/>
</dbReference>
<keyword evidence="1" id="KW-0614">Plasmid</keyword>
<accession>A0A0H5NYH0</accession>
<evidence type="ECO:0000313" key="2">
    <source>
        <dbReference type="Proteomes" id="UP000057820"/>
    </source>
</evidence>
<dbReference type="Gene3D" id="3.30.1310.10">
    <property type="entry name" value="Nucleoid-associated protein YbaB-like domain"/>
    <property type="match status" value="1"/>
</dbReference>
<dbReference type="KEGG" id="nfr:ERS450000_03676"/>
<dbReference type="AlphaFoldDB" id="A0A0H5NYH0"/>
<evidence type="ECO:0000313" key="1">
    <source>
        <dbReference type="EMBL" id="CRY80084.1"/>
    </source>
</evidence>
<geneLocation type="plasmid" evidence="1">
    <name>2</name>
</geneLocation>
<name>A0A0H5NYH0_NOCFR</name>
<dbReference type="InterPro" id="IPR004401">
    <property type="entry name" value="YbaB/EbfC"/>
</dbReference>
<dbReference type="Proteomes" id="UP000057820">
    <property type="component" value="Plasmid 2"/>
</dbReference>
<reference evidence="2" key="1">
    <citation type="submission" date="2015-03" db="EMBL/GenBank/DDBJ databases">
        <authorList>
            <consortium name="Pathogen Informatics"/>
        </authorList>
    </citation>
    <scope>NUCLEOTIDE SEQUENCE [LARGE SCALE GENOMIC DNA]</scope>
    <source>
        <strain evidence="2">NCTC11134</strain>
        <plasmid evidence="2">2</plasmid>
    </source>
</reference>
<dbReference type="EMBL" id="LN868939">
    <property type="protein sequence ID" value="CRY80084.1"/>
    <property type="molecule type" value="Genomic_DNA"/>
</dbReference>
<dbReference type="Pfam" id="PF02575">
    <property type="entry name" value="YbaB_DNA_bd"/>
    <property type="match status" value="1"/>
</dbReference>
<dbReference type="RefSeq" id="WP_060593660.1">
    <property type="nucleotide sequence ID" value="NZ_CAACYE020000001.1"/>
</dbReference>
<gene>
    <name evidence="1" type="ORF">ERS450000_03676</name>
</gene>
<dbReference type="InterPro" id="IPR036894">
    <property type="entry name" value="YbaB-like_sf"/>
</dbReference>
<sequence>MDYDLDELRRLQELSAQQLATARRRVSEIEADGAELSFEATSHRGEVTVRVSSTGVVTDISLASGFGDPGKPTWMLADDIDNVSRAIVEAVSRARAKAAEEMRGRFAQAFPEAYELLDDLRGPAAERGAV</sequence>